<gene>
    <name evidence="4" type="ORF">BCR38DRAFT_212128</name>
</gene>
<dbReference type="InParanoid" id="A0A1Y2DYL2"/>
<dbReference type="PANTHER" id="PTHR42067:SF1">
    <property type="entry name" value="MITOTIC APPARATUS PROTEIN P62"/>
    <property type="match status" value="1"/>
</dbReference>
<comment type="caution">
    <text evidence="4">The sequence shown here is derived from an EMBL/GenBank/DDBJ whole genome shotgun (WGS) entry which is preliminary data.</text>
</comment>
<feature type="compositionally biased region" description="Basic and acidic residues" evidence="2">
    <location>
        <begin position="266"/>
        <end position="279"/>
    </location>
</feature>
<feature type="compositionally biased region" description="Acidic residues" evidence="2">
    <location>
        <begin position="280"/>
        <end position="292"/>
    </location>
</feature>
<evidence type="ECO:0000313" key="5">
    <source>
        <dbReference type="Proteomes" id="UP000193689"/>
    </source>
</evidence>
<name>A0A1Y2DYL2_9PEZI</name>
<feature type="compositionally biased region" description="Basic and acidic residues" evidence="2">
    <location>
        <begin position="240"/>
        <end position="256"/>
    </location>
</feature>
<feature type="region of interest" description="Disordered" evidence="2">
    <location>
        <begin position="225"/>
        <end position="380"/>
    </location>
</feature>
<organism evidence="4 5">
    <name type="scientific">Pseudomassariella vexata</name>
    <dbReference type="NCBI Taxonomy" id="1141098"/>
    <lineage>
        <taxon>Eukaryota</taxon>
        <taxon>Fungi</taxon>
        <taxon>Dikarya</taxon>
        <taxon>Ascomycota</taxon>
        <taxon>Pezizomycotina</taxon>
        <taxon>Sordariomycetes</taxon>
        <taxon>Xylariomycetidae</taxon>
        <taxon>Amphisphaeriales</taxon>
        <taxon>Pseudomassariaceae</taxon>
        <taxon>Pseudomassariella</taxon>
    </lineage>
</organism>
<evidence type="ECO:0000259" key="3">
    <source>
        <dbReference type="Pfam" id="PF21924"/>
    </source>
</evidence>
<dbReference type="SUPFAM" id="SSF58022">
    <property type="entry name" value="XRCC4, C-terminal oligomerization domain"/>
    <property type="match status" value="1"/>
</dbReference>
<evidence type="ECO:0000313" key="4">
    <source>
        <dbReference type="EMBL" id="ORY64327.1"/>
    </source>
</evidence>
<dbReference type="GeneID" id="63770378"/>
<feature type="compositionally biased region" description="Low complexity" evidence="2">
    <location>
        <begin position="325"/>
        <end position="338"/>
    </location>
</feature>
<accession>A0A1Y2DYL2</accession>
<reference evidence="4 5" key="1">
    <citation type="submission" date="2016-07" db="EMBL/GenBank/DDBJ databases">
        <title>Pervasive Adenine N6-methylation of Active Genes in Fungi.</title>
        <authorList>
            <consortium name="DOE Joint Genome Institute"/>
            <person name="Mondo S.J."/>
            <person name="Dannebaum R.O."/>
            <person name="Kuo R.C."/>
            <person name="Labutti K."/>
            <person name="Haridas S."/>
            <person name="Kuo A."/>
            <person name="Salamov A."/>
            <person name="Ahrendt S.R."/>
            <person name="Lipzen A."/>
            <person name="Sullivan W."/>
            <person name="Andreopoulos W.B."/>
            <person name="Clum A."/>
            <person name="Lindquist E."/>
            <person name="Daum C."/>
            <person name="Ramamoorthy G.K."/>
            <person name="Gryganskyi A."/>
            <person name="Culley D."/>
            <person name="Magnuson J.K."/>
            <person name="James T.Y."/>
            <person name="O'Malley M.A."/>
            <person name="Stajich J.E."/>
            <person name="Spatafora J.W."/>
            <person name="Visel A."/>
            <person name="Grigoriev I.V."/>
        </authorList>
    </citation>
    <scope>NUCLEOTIDE SEQUENCE [LARGE SCALE GENOMIC DNA]</scope>
    <source>
        <strain evidence="4 5">CBS 129021</strain>
    </source>
</reference>
<dbReference type="EMBL" id="MCFJ01000007">
    <property type="protein sequence ID" value="ORY64327.1"/>
    <property type="molecule type" value="Genomic_DNA"/>
</dbReference>
<evidence type="ECO:0000256" key="1">
    <source>
        <dbReference type="SAM" id="Coils"/>
    </source>
</evidence>
<dbReference type="InterPro" id="IPR014751">
    <property type="entry name" value="XRCC4-like_C"/>
</dbReference>
<keyword evidence="5" id="KW-1185">Reference proteome</keyword>
<dbReference type="Gene3D" id="1.20.5.370">
    <property type="match status" value="1"/>
</dbReference>
<feature type="coiled-coil region" evidence="1">
    <location>
        <begin position="152"/>
        <end position="208"/>
    </location>
</feature>
<evidence type="ECO:0000256" key="2">
    <source>
        <dbReference type="SAM" id="MobiDB-lite"/>
    </source>
</evidence>
<dbReference type="STRING" id="1141098.A0A1Y2DYL2"/>
<feature type="domain" description="XRCC4 coiled-coil" evidence="3">
    <location>
        <begin position="148"/>
        <end position="204"/>
    </location>
</feature>
<dbReference type="RefSeq" id="XP_040715741.1">
    <property type="nucleotide sequence ID" value="XM_040854166.1"/>
</dbReference>
<dbReference type="Pfam" id="PF21924">
    <property type="entry name" value="XRCC4_CC"/>
    <property type="match status" value="1"/>
</dbReference>
<dbReference type="Proteomes" id="UP000193689">
    <property type="component" value="Unassembled WGS sequence"/>
</dbReference>
<dbReference type="AlphaFoldDB" id="A0A1Y2DYL2"/>
<dbReference type="PANTHER" id="PTHR42067">
    <property type="entry name" value="YALI0C15378P"/>
    <property type="match status" value="1"/>
</dbReference>
<dbReference type="InterPro" id="IPR053962">
    <property type="entry name" value="XRCC4_CC"/>
</dbReference>
<keyword evidence="1" id="KW-0175">Coiled coil</keyword>
<dbReference type="OrthoDB" id="8064436at2759"/>
<proteinExistence type="predicted"/>
<sequence>MAESRLLRFPVSGTEDGDEYVVVEVVSNGSKPLDIKLKCTEGEAVYLTKIRHNRVAELKASGSQCTNEEWQQILISSLIDQEGGTSPHGIEISAKVHSQIDVTLNFRKDIEGIKKALGSIKLKENSEEEEGISPFEWCVAVIGSRAKTAQDLAAANTKAAALEHSVNELKDQLEGLLKAKEDDETHMLEKFRDLLNEKKLKIRQQQRLIASANVDPVKLENVGASQDTLRKAKASRQAKRKVEESDSDQGFEKMDVDESGEDDDQKPEVDPYMDERQTTDDETQSEMDDSEEAPPLAAKRRGKVIPTRAKAGTAKGKAKLKQSTPPAKSKPALKPAQPDNARDDSASPPRRNLPFMKGKKAPPQSQVTAGDDETESDDEL</sequence>
<protein>
    <recommendedName>
        <fullName evidence="3">XRCC4 coiled-coil domain-containing protein</fullName>
    </recommendedName>
</protein>
<feature type="compositionally biased region" description="Acidic residues" evidence="2">
    <location>
        <begin position="370"/>
        <end position="380"/>
    </location>
</feature>